<evidence type="ECO:0000313" key="2">
    <source>
        <dbReference type="EMBL" id="MPN56231.1"/>
    </source>
</evidence>
<organism evidence="2">
    <name type="scientific">bioreactor metagenome</name>
    <dbReference type="NCBI Taxonomy" id="1076179"/>
    <lineage>
        <taxon>unclassified sequences</taxon>
        <taxon>metagenomes</taxon>
        <taxon>ecological metagenomes</taxon>
    </lineage>
</organism>
<dbReference type="InterPro" id="IPR035990">
    <property type="entry name" value="TIM_sf"/>
</dbReference>
<name>A0A645IY25_9ZZZZ</name>
<evidence type="ECO:0008006" key="3">
    <source>
        <dbReference type="Google" id="ProtNLM"/>
    </source>
</evidence>
<dbReference type="SUPFAM" id="SSF51351">
    <property type="entry name" value="Triosephosphate isomerase (TIM)"/>
    <property type="match status" value="1"/>
</dbReference>
<dbReference type="GO" id="GO:0004807">
    <property type="term" value="F:triose-phosphate isomerase activity"/>
    <property type="evidence" value="ECO:0007669"/>
    <property type="project" value="InterPro"/>
</dbReference>
<comment type="caution">
    <text evidence="2">The sequence shown here is derived from an EMBL/GenBank/DDBJ whole genome shotgun (WGS) entry which is preliminary data.</text>
</comment>
<dbReference type="EMBL" id="VSSQ01126337">
    <property type="protein sequence ID" value="MPN56231.1"/>
    <property type="molecule type" value="Genomic_DNA"/>
</dbReference>
<dbReference type="AlphaFoldDB" id="A0A645IY25"/>
<dbReference type="Gene3D" id="3.20.20.70">
    <property type="entry name" value="Aldolase class I"/>
    <property type="match status" value="1"/>
</dbReference>
<proteinExistence type="predicted"/>
<keyword evidence="1" id="KW-0413">Isomerase</keyword>
<evidence type="ECO:0000256" key="1">
    <source>
        <dbReference type="ARBA" id="ARBA00023235"/>
    </source>
</evidence>
<dbReference type="InterPro" id="IPR013785">
    <property type="entry name" value="Aldolase_TIM"/>
</dbReference>
<accession>A0A645IY25</accession>
<dbReference type="PROSITE" id="PS51440">
    <property type="entry name" value="TIM_2"/>
    <property type="match status" value="1"/>
</dbReference>
<dbReference type="Pfam" id="PF00121">
    <property type="entry name" value="TIM"/>
    <property type="match status" value="1"/>
</dbReference>
<dbReference type="InterPro" id="IPR000652">
    <property type="entry name" value="Triosephosphate_isomerase"/>
</dbReference>
<sequence length="164" mass="17436">MADVLPEALKAAGARGVVLNHCERPMTLTQIKTCIDRANELDMLSFVCADTIAEARAIAELHPDIINPEPTELIGSGNASDMSYVMEAIKAVKAIDPNIMVEQAAGITTAQQIYDFIMAGSEAAGSASGIIRSANPHALLNEMVSYVKKAREDLIAQGRLTPNA</sequence>
<reference evidence="2" key="1">
    <citation type="submission" date="2019-08" db="EMBL/GenBank/DDBJ databases">
        <authorList>
            <person name="Kucharzyk K."/>
            <person name="Murdoch R.W."/>
            <person name="Higgins S."/>
            <person name="Loffler F."/>
        </authorList>
    </citation>
    <scope>NUCLEOTIDE SEQUENCE</scope>
</reference>
<protein>
    <recommendedName>
        <fullName evidence="3">Triose-phosphate isomerase</fullName>
    </recommendedName>
</protein>
<gene>
    <name evidence="2" type="ORF">SDC9_203917</name>
</gene>